<evidence type="ECO:0000256" key="1">
    <source>
        <dbReference type="SAM" id="MobiDB-lite"/>
    </source>
</evidence>
<feature type="chain" id="PRO_5040934342" description="DUF3515 family protein" evidence="2">
    <location>
        <begin position="22"/>
        <end position="169"/>
    </location>
</feature>
<dbReference type="RefSeq" id="WP_271171681.1">
    <property type="nucleotide sequence ID" value="NZ_BSEJ01000001.1"/>
</dbReference>
<dbReference type="EMBL" id="BSEJ01000001">
    <property type="protein sequence ID" value="GLJ59944.1"/>
    <property type="molecule type" value="Genomic_DNA"/>
</dbReference>
<organism evidence="3 4">
    <name type="scientific">Microbacterium barkeri</name>
    <dbReference type="NCBI Taxonomy" id="33917"/>
    <lineage>
        <taxon>Bacteria</taxon>
        <taxon>Bacillati</taxon>
        <taxon>Actinomycetota</taxon>
        <taxon>Actinomycetes</taxon>
        <taxon>Micrococcales</taxon>
        <taxon>Microbacteriaceae</taxon>
        <taxon>Microbacterium</taxon>
    </lineage>
</organism>
<name>A0A9W6H0R4_9MICO</name>
<keyword evidence="2" id="KW-0732">Signal</keyword>
<proteinExistence type="predicted"/>
<dbReference type="Pfam" id="PF12028">
    <property type="entry name" value="DUF3515"/>
    <property type="match status" value="1"/>
</dbReference>
<evidence type="ECO:0000256" key="2">
    <source>
        <dbReference type="SAM" id="SignalP"/>
    </source>
</evidence>
<protein>
    <recommendedName>
        <fullName evidence="5">DUF3515 family protein</fullName>
    </recommendedName>
</protein>
<dbReference type="InterPro" id="IPR021903">
    <property type="entry name" value="DUF3515"/>
</dbReference>
<gene>
    <name evidence="3" type="ORF">GCM10017576_00730</name>
</gene>
<evidence type="ECO:0000313" key="4">
    <source>
        <dbReference type="Proteomes" id="UP001142462"/>
    </source>
</evidence>
<evidence type="ECO:0000313" key="3">
    <source>
        <dbReference type="EMBL" id="GLJ59944.1"/>
    </source>
</evidence>
<feature type="region of interest" description="Disordered" evidence="1">
    <location>
        <begin position="143"/>
        <end position="169"/>
    </location>
</feature>
<dbReference type="Proteomes" id="UP001142462">
    <property type="component" value="Unassembled WGS sequence"/>
</dbReference>
<sequence>MIRRLAAVSCLAAVVALTGCAPTVHLEAAPRANDPLCAEVSVRMPDSVSGLERRWTDAQATAAWGEPTAVILSCGYDAPAPTTQQCVTIDGVDWIVDESERPNLRMTTYGREPAVQVYVDTTVVSADAVLAGSALGSAVSTLPRAAQCTDPDAAPEGEDAPTTGTQPED</sequence>
<dbReference type="PROSITE" id="PS51257">
    <property type="entry name" value="PROKAR_LIPOPROTEIN"/>
    <property type="match status" value="1"/>
</dbReference>
<reference evidence="3" key="1">
    <citation type="journal article" date="2014" name="Int. J. Syst. Evol. Microbiol.">
        <title>Complete genome sequence of Corynebacterium casei LMG S-19264T (=DSM 44701T), isolated from a smear-ripened cheese.</title>
        <authorList>
            <consortium name="US DOE Joint Genome Institute (JGI-PGF)"/>
            <person name="Walter F."/>
            <person name="Albersmeier A."/>
            <person name="Kalinowski J."/>
            <person name="Ruckert C."/>
        </authorList>
    </citation>
    <scope>NUCLEOTIDE SEQUENCE</scope>
    <source>
        <strain evidence="3">VKM Ac-1020</strain>
    </source>
</reference>
<reference evidence="3" key="2">
    <citation type="submission" date="2023-01" db="EMBL/GenBank/DDBJ databases">
        <authorList>
            <person name="Sun Q."/>
            <person name="Evtushenko L."/>
        </authorList>
    </citation>
    <scope>NUCLEOTIDE SEQUENCE</scope>
    <source>
        <strain evidence="3">VKM Ac-1020</strain>
    </source>
</reference>
<comment type="caution">
    <text evidence="3">The sequence shown here is derived from an EMBL/GenBank/DDBJ whole genome shotgun (WGS) entry which is preliminary data.</text>
</comment>
<dbReference type="AlphaFoldDB" id="A0A9W6H0R4"/>
<feature type="signal peptide" evidence="2">
    <location>
        <begin position="1"/>
        <end position="21"/>
    </location>
</feature>
<evidence type="ECO:0008006" key="5">
    <source>
        <dbReference type="Google" id="ProtNLM"/>
    </source>
</evidence>
<accession>A0A9W6H0R4</accession>
<keyword evidence="4" id="KW-1185">Reference proteome</keyword>